<dbReference type="AlphaFoldDB" id="A0A9I9CYP3"/>
<accession>A0A9I9CYP3</accession>
<name>A0A9I9CYP3_CUCME</name>
<evidence type="ECO:0000313" key="1">
    <source>
        <dbReference type="EnsemblPlants" id="MELO3C010437.2.1"/>
    </source>
</evidence>
<proteinExistence type="predicted"/>
<sequence length="73" mass="8142">MEKTGFVAASFVNGQRIEPNLSVSTRMWSGADRWIVDLNGDSPFSLNGWRIVDLNGATNFGSFGSEQRWLSME</sequence>
<organism evidence="1">
    <name type="scientific">Cucumis melo</name>
    <name type="common">Muskmelon</name>
    <dbReference type="NCBI Taxonomy" id="3656"/>
    <lineage>
        <taxon>Eukaryota</taxon>
        <taxon>Viridiplantae</taxon>
        <taxon>Streptophyta</taxon>
        <taxon>Embryophyta</taxon>
        <taxon>Tracheophyta</taxon>
        <taxon>Spermatophyta</taxon>
        <taxon>Magnoliopsida</taxon>
        <taxon>eudicotyledons</taxon>
        <taxon>Gunneridae</taxon>
        <taxon>Pentapetalae</taxon>
        <taxon>rosids</taxon>
        <taxon>fabids</taxon>
        <taxon>Cucurbitales</taxon>
        <taxon>Cucurbitaceae</taxon>
        <taxon>Benincaseae</taxon>
        <taxon>Cucumis</taxon>
    </lineage>
</organism>
<dbReference type="Gramene" id="MELO3C010437.2.1">
    <property type="protein sequence ID" value="MELO3C010437.2.1"/>
    <property type="gene ID" value="MELO3C010437.2"/>
</dbReference>
<protein>
    <submittedName>
        <fullName evidence="1">Uncharacterized protein</fullName>
    </submittedName>
</protein>
<reference evidence="1" key="1">
    <citation type="submission" date="2023-03" db="UniProtKB">
        <authorList>
            <consortium name="EnsemblPlants"/>
        </authorList>
    </citation>
    <scope>IDENTIFICATION</scope>
</reference>
<dbReference type="EnsemblPlants" id="MELO3C010437.2.1">
    <property type="protein sequence ID" value="MELO3C010437.2.1"/>
    <property type="gene ID" value="MELO3C010437.2"/>
</dbReference>